<dbReference type="PANTHER" id="PTHR43313:SF1">
    <property type="entry name" value="3BETA-HYDROXYSTEROID DEHYDROGENASE DHS-16"/>
    <property type="match status" value="1"/>
</dbReference>
<dbReference type="PROSITE" id="PS00061">
    <property type="entry name" value="ADH_SHORT"/>
    <property type="match status" value="1"/>
</dbReference>
<keyword evidence="2" id="KW-1185">Reference proteome</keyword>
<sequence>MFFFVVLFLTLSLLYVIYDILGRKLTIKEIDKKAVLITGCGSGFGRGLVKRCLQNGLTVFAGCEFESDVKDLVESYRSISQNRLYAFQMNVTDDDSVRKSREHVDEILHNKNLVLHALINNAGIQGNLFYDDFLNLDDYKEVWNVNVLGVIRVTHKFQDLIKQSRGRIVICSSGSTMFASPSTGPYASSKQGVQAYAIIIRHELQPYGIYVIEVAPSSFQTGMLDLGKLLKMMDKVWYRASQEMRDEFGEDYNEKAKVFVKEVLPKLMRKDITWVIDAYYEAIVAKRPKLLYRVGWHSLLSYYPYSLLPVRLQLLIMNLLMLAHKSPLPATTRKSAVLENVEYKID</sequence>
<dbReference type="Gene3D" id="3.40.50.720">
    <property type="entry name" value="NAD(P)-binding Rossmann-like Domain"/>
    <property type="match status" value="1"/>
</dbReference>
<evidence type="ECO:0000256" key="1">
    <source>
        <dbReference type="ARBA" id="ARBA00023002"/>
    </source>
</evidence>
<dbReference type="GO" id="GO:0008202">
    <property type="term" value="P:steroid metabolic process"/>
    <property type="evidence" value="ECO:0007669"/>
    <property type="project" value="TreeGrafter"/>
</dbReference>
<reference evidence="3" key="1">
    <citation type="submission" date="2022-11" db="UniProtKB">
        <authorList>
            <consortium name="WormBaseParasite"/>
        </authorList>
    </citation>
    <scope>IDENTIFICATION</scope>
</reference>
<dbReference type="InterPro" id="IPR002347">
    <property type="entry name" value="SDR_fam"/>
</dbReference>
<dbReference type="WBParaSite" id="sdigi.contig1137.g10218.t1">
    <property type="protein sequence ID" value="sdigi.contig1137.g10218.t1"/>
    <property type="gene ID" value="sdigi.contig1137.g10218"/>
</dbReference>
<dbReference type="PRINTS" id="PR00081">
    <property type="entry name" value="GDHRDH"/>
</dbReference>
<protein>
    <submittedName>
        <fullName evidence="3">Uncharacterized protein</fullName>
    </submittedName>
</protein>
<organism evidence="2 3">
    <name type="scientific">Setaria digitata</name>
    <dbReference type="NCBI Taxonomy" id="48799"/>
    <lineage>
        <taxon>Eukaryota</taxon>
        <taxon>Metazoa</taxon>
        <taxon>Ecdysozoa</taxon>
        <taxon>Nematoda</taxon>
        <taxon>Chromadorea</taxon>
        <taxon>Rhabditida</taxon>
        <taxon>Spirurina</taxon>
        <taxon>Spiruromorpha</taxon>
        <taxon>Filarioidea</taxon>
        <taxon>Setariidae</taxon>
        <taxon>Setaria</taxon>
    </lineage>
</organism>
<evidence type="ECO:0000313" key="2">
    <source>
        <dbReference type="Proteomes" id="UP000887581"/>
    </source>
</evidence>
<dbReference type="GO" id="GO:0016491">
    <property type="term" value="F:oxidoreductase activity"/>
    <property type="evidence" value="ECO:0007669"/>
    <property type="project" value="UniProtKB-KW"/>
</dbReference>
<accession>A0A915PHJ0</accession>
<evidence type="ECO:0000313" key="3">
    <source>
        <dbReference type="WBParaSite" id="sdigi.contig1137.g10218.t1"/>
    </source>
</evidence>
<proteinExistence type="predicted"/>
<dbReference type="InterPro" id="IPR036291">
    <property type="entry name" value="NAD(P)-bd_dom_sf"/>
</dbReference>
<dbReference type="Pfam" id="PF00106">
    <property type="entry name" value="adh_short"/>
    <property type="match status" value="1"/>
</dbReference>
<dbReference type="InterPro" id="IPR020904">
    <property type="entry name" value="Sc_DH/Rdtase_CS"/>
</dbReference>
<dbReference type="SUPFAM" id="SSF51735">
    <property type="entry name" value="NAD(P)-binding Rossmann-fold domains"/>
    <property type="match status" value="1"/>
</dbReference>
<dbReference type="PANTHER" id="PTHR43313">
    <property type="entry name" value="SHORT-CHAIN DEHYDROGENASE/REDUCTASE FAMILY 9C"/>
    <property type="match status" value="1"/>
</dbReference>
<name>A0A915PHJ0_9BILA</name>
<keyword evidence="1" id="KW-0560">Oxidoreductase</keyword>
<dbReference type="Proteomes" id="UP000887581">
    <property type="component" value="Unplaced"/>
</dbReference>
<dbReference type="AlphaFoldDB" id="A0A915PHJ0"/>